<dbReference type="Pfam" id="PF11138">
    <property type="entry name" value="DUF2911"/>
    <property type="match status" value="1"/>
</dbReference>
<dbReference type="InterPro" id="IPR021314">
    <property type="entry name" value="DUF2911"/>
</dbReference>
<dbReference type="EMBL" id="CP029480">
    <property type="protein sequence ID" value="AWV98746.1"/>
    <property type="molecule type" value="Genomic_DNA"/>
</dbReference>
<accession>A0A2Z4GC12</accession>
<dbReference type="OrthoDB" id="195456at2"/>
<dbReference type="AlphaFoldDB" id="A0A2Z4GC12"/>
<organism evidence="2 3">
    <name type="scientific">Arcticibacterium luteifluviistationis</name>
    <dbReference type="NCBI Taxonomy" id="1784714"/>
    <lineage>
        <taxon>Bacteria</taxon>
        <taxon>Pseudomonadati</taxon>
        <taxon>Bacteroidota</taxon>
        <taxon>Cytophagia</taxon>
        <taxon>Cytophagales</taxon>
        <taxon>Leadbetterellaceae</taxon>
        <taxon>Arcticibacterium</taxon>
    </lineage>
</organism>
<sequence length="191" mass="21209">MKKLTLLLLAFVSFQLSAQDFPSMDASPLDMAYYPSASAHDFLFAKTVDEKAAAMTQVKIMYSRPQAKGRDVFGGLVKFGEEWRIGANETTEITFLKSVKIGNTVLFPGTYSMYIIPEKDSWTLKFHPTVNGWGTYNFDYSKELASLTSKVSKTSENVEALSIVMYKAASGAVHIKIGWADSFAEFPVTLL</sequence>
<gene>
    <name evidence="2" type="ORF">DJ013_11410</name>
</gene>
<feature type="signal peptide" evidence="1">
    <location>
        <begin position="1"/>
        <end position="18"/>
    </location>
</feature>
<dbReference type="RefSeq" id="WP_111371939.1">
    <property type="nucleotide sequence ID" value="NZ_CP029480.1"/>
</dbReference>
<dbReference type="Proteomes" id="UP000249873">
    <property type="component" value="Chromosome"/>
</dbReference>
<dbReference type="KEGG" id="als:DJ013_11410"/>
<evidence type="ECO:0000313" key="3">
    <source>
        <dbReference type="Proteomes" id="UP000249873"/>
    </source>
</evidence>
<keyword evidence="1" id="KW-0732">Signal</keyword>
<keyword evidence="3" id="KW-1185">Reference proteome</keyword>
<evidence type="ECO:0000256" key="1">
    <source>
        <dbReference type="SAM" id="SignalP"/>
    </source>
</evidence>
<protein>
    <submittedName>
        <fullName evidence="2">Asparagine synthetase B</fullName>
    </submittedName>
</protein>
<proteinExistence type="predicted"/>
<reference evidence="2 3" key="1">
    <citation type="submission" date="2018-05" db="EMBL/GenBank/DDBJ databases">
        <title>Complete genome sequence of Arcticibacterium luteifluviistationis SM1504T, a cytophagaceae bacterium isolated from Arctic surface seawater.</title>
        <authorList>
            <person name="Li Y."/>
            <person name="Qin Q.-L."/>
        </authorList>
    </citation>
    <scope>NUCLEOTIDE SEQUENCE [LARGE SCALE GENOMIC DNA]</scope>
    <source>
        <strain evidence="2 3">SM1504</strain>
    </source>
</reference>
<feature type="chain" id="PRO_5016340533" evidence="1">
    <location>
        <begin position="19"/>
        <end position="191"/>
    </location>
</feature>
<name>A0A2Z4GC12_9BACT</name>
<evidence type="ECO:0000313" key="2">
    <source>
        <dbReference type="EMBL" id="AWV98746.1"/>
    </source>
</evidence>